<feature type="region of interest" description="Disordered" evidence="1">
    <location>
        <begin position="129"/>
        <end position="157"/>
    </location>
</feature>
<dbReference type="EMBL" id="KT997804">
    <property type="protein sequence ID" value="ANO58274.1"/>
    <property type="molecule type" value="Genomic_DNA"/>
</dbReference>
<sequence>MKIIVYTANDTVSVVTPAPQFISSFDGTEEEALAAVFSKSIPDDATDAVWADTTDLPNRVFRNAWKQDAEGKPKVDMPKARDLHMDKIRVVRNEELQKEDINFQRALEADDDSVKATVATKKQKLRDIPQNFDLSGASTDDELDALWPSELPERANG</sequence>
<proteinExistence type="predicted"/>
<reference evidence="2" key="1">
    <citation type="submission" date="2015-11" db="EMBL/GenBank/DDBJ databases">
        <title>Genomes of Abundant and Widespread Viruses from the Deep Ocean.</title>
        <authorList>
            <person name="Mizuno C.M."/>
            <person name="Ghai R."/>
            <person name="Saghai A."/>
            <person name="Lopez-Garcia P."/>
            <person name="Rodriguez-Valera F."/>
        </authorList>
    </citation>
    <scope>NUCLEOTIDE SEQUENCE</scope>
</reference>
<dbReference type="AlphaFoldDB" id="A0A1B0Z292"/>
<accession>A0A1B0Z292</accession>
<organism evidence="2">
    <name type="scientific">uncultured Alphaproteobacteria bacterium</name>
    <dbReference type="NCBI Taxonomy" id="91750"/>
    <lineage>
        <taxon>Bacteria</taxon>
        <taxon>Pseudomonadati</taxon>
        <taxon>Pseudomonadota</taxon>
        <taxon>Alphaproteobacteria</taxon>
        <taxon>environmental samples</taxon>
    </lineage>
</organism>
<evidence type="ECO:0000256" key="1">
    <source>
        <dbReference type="SAM" id="MobiDB-lite"/>
    </source>
</evidence>
<evidence type="ECO:0000313" key="2">
    <source>
        <dbReference type="EMBL" id="ANO58274.1"/>
    </source>
</evidence>
<name>A0A1B0Z292_9PROT</name>
<protein>
    <submittedName>
        <fullName evidence="2">Uncharacterized protein</fullName>
    </submittedName>
</protein>